<protein>
    <recommendedName>
        <fullName evidence="4">Secreted protein</fullName>
    </recommendedName>
</protein>
<feature type="chain" id="PRO_5026104316" description="Secreted protein" evidence="1">
    <location>
        <begin position="27"/>
        <end position="119"/>
    </location>
</feature>
<proteinExistence type="predicted"/>
<organism evidence="2 3">
    <name type="scientific">Pleomassaria siparia CBS 279.74</name>
    <dbReference type="NCBI Taxonomy" id="1314801"/>
    <lineage>
        <taxon>Eukaryota</taxon>
        <taxon>Fungi</taxon>
        <taxon>Dikarya</taxon>
        <taxon>Ascomycota</taxon>
        <taxon>Pezizomycotina</taxon>
        <taxon>Dothideomycetes</taxon>
        <taxon>Pleosporomycetidae</taxon>
        <taxon>Pleosporales</taxon>
        <taxon>Pleomassariaceae</taxon>
        <taxon>Pleomassaria</taxon>
    </lineage>
</organism>
<reference evidence="2" key="1">
    <citation type="journal article" date="2020" name="Stud. Mycol.">
        <title>101 Dothideomycetes genomes: a test case for predicting lifestyles and emergence of pathogens.</title>
        <authorList>
            <person name="Haridas S."/>
            <person name="Albert R."/>
            <person name="Binder M."/>
            <person name="Bloem J."/>
            <person name="Labutti K."/>
            <person name="Salamov A."/>
            <person name="Andreopoulos B."/>
            <person name="Baker S."/>
            <person name="Barry K."/>
            <person name="Bills G."/>
            <person name="Bluhm B."/>
            <person name="Cannon C."/>
            <person name="Castanera R."/>
            <person name="Culley D."/>
            <person name="Daum C."/>
            <person name="Ezra D."/>
            <person name="Gonzalez J."/>
            <person name="Henrissat B."/>
            <person name="Kuo A."/>
            <person name="Liang C."/>
            <person name="Lipzen A."/>
            <person name="Lutzoni F."/>
            <person name="Magnuson J."/>
            <person name="Mondo S."/>
            <person name="Nolan M."/>
            <person name="Ohm R."/>
            <person name="Pangilinan J."/>
            <person name="Park H.-J."/>
            <person name="Ramirez L."/>
            <person name="Alfaro M."/>
            <person name="Sun H."/>
            <person name="Tritt A."/>
            <person name="Yoshinaga Y."/>
            <person name="Zwiers L.-H."/>
            <person name="Turgeon B."/>
            <person name="Goodwin S."/>
            <person name="Spatafora J."/>
            <person name="Crous P."/>
            <person name="Grigoriev I."/>
        </authorList>
    </citation>
    <scope>NUCLEOTIDE SEQUENCE</scope>
    <source>
        <strain evidence="2">CBS 279.74</strain>
    </source>
</reference>
<name>A0A6G1K1Y5_9PLEO</name>
<dbReference type="AlphaFoldDB" id="A0A6G1K1Y5"/>
<evidence type="ECO:0000313" key="3">
    <source>
        <dbReference type="Proteomes" id="UP000799428"/>
    </source>
</evidence>
<dbReference type="Proteomes" id="UP000799428">
    <property type="component" value="Unassembled WGS sequence"/>
</dbReference>
<sequence>MWRTGSDLNPTLLLVFFACYARSSIAITSPSFRLAAGQPAAVPSGAVSRKKVREREIRGPGGASFILKNHVPTRALKFSSENHVDSPNWTTDSGQQRIASAECFDGVVEERCGERRRTP</sequence>
<keyword evidence="3" id="KW-1185">Reference proteome</keyword>
<gene>
    <name evidence="2" type="ORF">K504DRAFT_458937</name>
</gene>
<accession>A0A6G1K1Y5</accession>
<evidence type="ECO:0000256" key="1">
    <source>
        <dbReference type="SAM" id="SignalP"/>
    </source>
</evidence>
<keyword evidence="1" id="KW-0732">Signal</keyword>
<evidence type="ECO:0000313" key="2">
    <source>
        <dbReference type="EMBL" id="KAF2706535.1"/>
    </source>
</evidence>
<dbReference type="PROSITE" id="PS51257">
    <property type="entry name" value="PROKAR_LIPOPROTEIN"/>
    <property type="match status" value="1"/>
</dbReference>
<dbReference type="EMBL" id="MU005775">
    <property type="protein sequence ID" value="KAF2706535.1"/>
    <property type="molecule type" value="Genomic_DNA"/>
</dbReference>
<evidence type="ECO:0008006" key="4">
    <source>
        <dbReference type="Google" id="ProtNLM"/>
    </source>
</evidence>
<feature type="signal peptide" evidence="1">
    <location>
        <begin position="1"/>
        <end position="26"/>
    </location>
</feature>